<dbReference type="GO" id="GO:0030170">
    <property type="term" value="F:pyridoxal phosphate binding"/>
    <property type="evidence" value="ECO:0007669"/>
    <property type="project" value="InterPro"/>
</dbReference>
<gene>
    <name evidence="2" type="ORF">V4F39_23195</name>
</gene>
<dbReference type="InterPro" id="IPR052353">
    <property type="entry name" value="Benzoxazolinone_Detox_Enz"/>
</dbReference>
<dbReference type="GO" id="GO:0030151">
    <property type="term" value="F:molybdenum ion binding"/>
    <property type="evidence" value="ECO:0007669"/>
    <property type="project" value="InterPro"/>
</dbReference>
<dbReference type="PROSITE" id="PS51340">
    <property type="entry name" value="MOSC"/>
    <property type="match status" value="1"/>
</dbReference>
<dbReference type="Pfam" id="PF03473">
    <property type="entry name" value="MOSC"/>
    <property type="match status" value="1"/>
</dbReference>
<protein>
    <submittedName>
        <fullName evidence="2">MOSC domain-containing protein</fullName>
    </submittedName>
</protein>
<dbReference type="PANTHER" id="PTHR30212">
    <property type="entry name" value="PROTEIN YIIM"/>
    <property type="match status" value="1"/>
</dbReference>
<dbReference type="PANTHER" id="PTHR30212:SF2">
    <property type="entry name" value="PROTEIN YIIM"/>
    <property type="match status" value="1"/>
</dbReference>
<dbReference type="EMBL" id="JAZIBG010000049">
    <property type="protein sequence ID" value="MEF7616839.1"/>
    <property type="molecule type" value="Genomic_DNA"/>
</dbReference>
<evidence type="ECO:0000313" key="3">
    <source>
        <dbReference type="Proteomes" id="UP001336250"/>
    </source>
</evidence>
<organism evidence="2 3">
    <name type="scientific">Aquincola agrisoli</name>
    <dbReference type="NCBI Taxonomy" id="3119538"/>
    <lineage>
        <taxon>Bacteria</taxon>
        <taxon>Pseudomonadati</taxon>
        <taxon>Pseudomonadota</taxon>
        <taxon>Betaproteobacteria</taxon>
        <taxon>Burkholderiales</taxon>
        <taxon>Sphaerotilaceae</taxon>
        <taxon>Aquincola</taxon>
    </lineage>
</organism>
<dbReference type="SUPFAM" id="SSF50800">
    <property type="entry name" value="PK beta-barrel domain-like"/>
    <property type="match status" value="1"/>
</dbReference>
<keyword evidence="3" id="KW-1185">Reference proteome</keyword>
<dbReference type="InterPro" id="IPR005302">
    <property type="entry name" value="MoCF_Sase_C"/>
</dbReference>
<evidence type="ECO:0000313" key="2">
    <source>
        <dbReference type="EMBL" id="MEF7616839.1"/>
    </source>
</evidence>
<sequence>MPQTGTVEHVNIGRAVPLQVAGRAVLSAFRKQSAEGPVDVDWRGLRGDEQADASVHGGMAKAVYAYPAEHYPFWQTVRAQARAALWDDAPLPGLLGENLTLRGVLESDVWIGDLLRLPGCTLAVSEPRLPCAKLGAALGFSQAGKLMTQSGYCGFYLAVREPGTVAAGDRFELCPGPREVSIAEVFRSRRGGAR</sequence>
<dbReference type="InterPro" id="IPR011037">
    <property type="entry name" value="Pyrv_Knase-like_insert_dom_sf"/>
</dbReference>
<proteinExistence type="predicted"/>
<name>A0AAW9QC96_9BURK</name>
<evidence type="ECO:0000259" key="1">
    <source>
        <dbReference type="PROSITE" id="PS51340"/>
    </source>
</evidence>
<reference evidence="2 3" key="1">
    <citation type="submission" date="2024-02" db="EMBL/GenBank/DDBJ databases">
        <title>Genome sequence of Aquincola sp. MAHUQ-54.</title>
        <authorList>
            <person name="Huq M.A."/>
        </authorList>
    </citation>
    <scope>NUCLEOTIDE SEQUENCE [LARGE SCALE GENOMIC DNA]</scope>
    <source>
        <strain evidence="2 3">MAHUQ-54</strain>
    </source>
</reference>
<dbReference type="AlphaFoldDB" id="A0AAW9QC96"/>
<accession>A0AAW9QC96</accession>
<dbReference type="RefSeq" id="WP_332292434.1">
    <property type="nucleotide sequence ID" value="NZ_JAZIBG010000049.1"/>
</dbReference>
<feature type="domain" description="MOSC" evidence="1">
    <location>
        <begin position="32"/>
        <end position="174"/>
    </location>
</feature>
<dbReference type="Gene3D" id="2.40.33.20">
    <property type="entry name" value="PK beta-barrel domain-like"/>
    <property type="match status" value="1"/>
</dbReference>
<dbReference type="Proteomes" id="UP001336250">
    <property type="component" value="Unassembled WGS sequence"/>
</dbReference>
<dbReference type="GO" id="GO:0003824">
    <property type="term" value="F:catalytic activity"/>
    <property type="evidence" value="ECO:0007669"/>
    <property type="project" value="InterPro"/>
</dbReference>
<comment type="caution">
    <text evidence="2">The sequence shown here is derived from an EMBL/GenBank/DDBJ whole genome shotgun (WGS) entry which is preliminary data.</text>
</comment>